<evidence type="ECO:0000313" key="1">
    <source>
        <dbReference type="EMBL" id="AGT12647.1"/>
    </source>
</evidence>
<dbReference type="CDD" id="cd00093">
    <property type="entry name" value="HTH_XRE"/>
    <property type="match status" value="1"/>
</dbReference>
<dbReference type="GeneID" id="16548008"/>
<accession>S5Y4W6</accession>
<dbReference type="InterPro" id="IPR001387">
    <property type="entry name" value="Cro/C1-type_HTH"/>
</dbReference>
<dbReference type="Proteomes" id="UP000015551">
    <property type="component" value="Segment"/>
</dbReference>
<gene>
    <name evidence="1" type="primary">40</name>
    <name evidence="1" type="ORF">PBI_WHIRLWIND_40</name>
</gene>
<evidence type="ECO:0000313" key="2">
    <source>
        <dbReference type="Proteomes" id="UP000015551"/>
    </source>
</evidence>
<keyword evidence="2" id="KW-1185">Reference proteome</keyword>
<dbReference type="Gene3D" id="1.10.10.10">
    <property type="entry name" value="Winged helix-like DNA-binding domain superfamily/Winged helix DNA-binding domain"/>
    <property type="match status" value="1"/>
</dbReference>
<sequence length="112" mass="12363">MTLSRTGYVTFPSVPITPPNTANHNIEWIPQAVENLLHNHDIMTRNELAKVLGVARSTVYSAFAEDWTGEPSIKMLAQMTGYFRVPIGSLVTEPGRKAAKAVSRRVNVRISA</sequence>
<dbReference type="EMBL" id="KF024725">
    <property type="protein sequence ID" value="AGT12647.1"/>
    <property type="molecule type" value="Genomic_DNA"/>
</dbReference>
<organism evidence="1 2">
    <name type="scientific">Mycobacterium phage Whirlwind</name>
    <dbReference type="NCBI Taxonomy" id="1340826"/>
    <lineage>
        <taxon>Viruses</taxon>
        <taxon>Duplodnaviria</taxon>
        <taxon>Heunggongvirae</taxon>
        <taxon>Uroviricota</taxon>
        <taxon>Caudoviricetes</taxon>
        <taxon>Vilmaviridae</taxon>
        <taxon>Lclasvirinae</taxon>
        <taxon>Lumosvirus</taxon>
        <taxon>Lumosvirus whirlwind</taxon>
    </lineage>
</organism>
<name>S5Y4W6_9CAUD</name>
<dbReference type="RefSeq" id="YP_008408697.1">
    <property type="nucleotide sequence ID" value="NC_022052.1"/>
</dbReference>
<dbReference type="InterPro" id="IPR036388">
    <property type="entry name" value="WH-like_DNA-bd_sf"/>
</dbReference>
<reference evidence="1 2" key="1">
    <citation type="submission" date="2013-05" db="EMBL/GenBank/DDBJ databases">
        <authorList>
            <person name="Williams P.R."/>
            <person name="Bowman C.A."/>
            <person name="Russell D.A."/>
            <person name="Jacobs-Sera D."/>
            <person name="Hendrix R.W."/>
            <person name="Hatfull G.F."/>
        </authorList>
    </citation>
    <scope>NUCLEOTIDE SEQUENCE [LARGE SCALE GENOMIC DNA]</scope>
</reference>
<protein>
    <submittedName>
        <fullName evidence="1">Cro protein</fullName>
    </submittedName>
</protein>
<dbReference type="KEGG" id="vg:16548008"/>
<dbReference type="OrthoDB" id="21559at10239"/>
<proteinExistence type="predicted"/>